<sequence length="148" mass="14780">MPPPVGGGRAGERGSMSVFVVLFSGVVFLLAGLLVDGGAAMNARLKAADIAEQAARAAADQIDVETLRATGEVRLLADEGAVCGAAEKITADQGADGVRMTECTVGGGQADVTVAVSVHWDAFFLSALGFAGSDMEAEATAAPDPGEA</sequence>
<keyword evidence="4" id="KW-1185">Reference proteome</keyword>
<evidence type="ECO:0000313" key="3">
    <source>
        <dbReference type="EMBL" id="GGO04604.1"/>
    </source>
</evidence>
<accession>A0A8H9H0U4</accession>
<evidence type="ECO:0000259" key="2">
    <source>
        <dbReference type="Pfam" id="PF13400"/>
    </source>
</evidence>
<feature type="domain" description="Putative Flp pilus-assembly TadG-like N-terminal" evidence="2">
    <location>
        <begin position="14"/>
        <end position="60"/>
    </location>
</feature>
<dbReference type="AlphaFoldDB" id="A0A8H9H0U4"/>
<dbReference type="Proteomes" id="UP000653480">
    <property type="component" value="Unassembled WGS sequence"/>
</dbReference>
<keyword evidence="1" id="KW-1133">Transmembrane helix</keyword>
<keyword evidence="1" id="KW-0472">Membrane</keyword>
<reference evidence="3" key="2">
    <citation type="submission" date="2020-09" db="EMBL/GenBank/DDBJ databases">
        <authorList>
            <person name="Sun Q."/>
            <person name="Zhou Y."/>
        </authorList>
    </citation>
    <scope>NUCLEOTIDE SEQUENCE</scope>
    <source>
        <strain evidence="3">CGMCC 4.7138</strain>
    </source>
</reference>
<dbReference type="Pfam" id="PF13400">
    <property type="entry name" value="Tad"/>
    <property type="match status" value="1"/>
</dbReference>
<name>A0A8H9H0U4_9ACTN</name>
<comment type="caution">
    <text evidence="3">The sequence shown here is derived from an EMBL/GenBank/DDBJ whole genome shotgun (WGS) entry which is preliminary data.</text>
</comment>
<proteinExistence type="predicted"/>
<dbReference type="EMBL" id="BMMN01000002">
    <property type="protein sequence ID" value="GGO04604.1"/>
    <property type="molecule type" value="Genomic_DNA"/>
</dbReference>
<reference evidence="3" key="1">
    <citation type="journal article" date="2014" name="Int. J. Syst. Evol. Microbiol.">
        <title>Complete genome sequence of Corynebacterium casei LMG S-19264T (=DSM 44701T), isolated from a smear-ripened cheese.</title>
        <authorList>
            <consortium name="US DOE Joint Genome Institute (JGI-PGF)"/>
            <person name="Walter F."/>
            <person name="Albersmeier A."/>
            <person name="Kalinowski J."/>
            <person name="Ruckert C."/>
        </authorList>
    </citation>
    <scope>NUCLEOTIDE SEQUENCE</scope>
    <source>
        <strain evidence="3">CGMCC 4.7138</strain>
    </source>
</reference>
<evidence type="ECO:0000256" key="1">
    <source>
        <dbReference type="SAM" id="Phobius"/>
    </source>
</evidence>
<gene>
    <name evidence="3" type="ORF">GCM10011574_15620</name>
</gene>
<feature type="transmembrane region" description="Helical" evidence="1">
    <location>
        <begin position="16"/>
        <end position="35"/>
    </location>
</feature>
<dbReference type="InterPro" id="IPR028087">
    <property type="entry name" value="Tad_N"/>
</dbReference>
<protein>
    <recommendedName>
        <fullName evidence="2">Putative Flp pilus-assembly TadG-like N-terminal domain-containing protein</fullName>
    </recommendedName>
</protein>
<keyword evidence="1" id="KW-0812">Transmembrane</keyword>
<organism evidence="3 4">
    <name type="scientific">Microbispora bryophytorum</name>
    <dbReference type="NCBI Taxonomy" id="1460882"/>
    <lineage>
        <taxon>Bacteria</taxon>
        <taxon>Bacillati</taxon>
        <taxon>Actinomycetota</taxon>
        <taxon>Actinomycetes</taxon>
        <taxon>Streptosporangiales</taxon>
        <taxon>Streptosporangiaceae</taxon>
        <taxon>Microbispora</taxon>
    </lineage>
</organism>
<evidence type="ECO:0000313" key="4">
    <source>
        <dbReference type="Proteomes" id="UP000653480"/>
    </source>
</evidence>